<reference evidence="3" key="1">
    <citation type="submission" date="2019-10" db="EMBL/GenBank/DDBJ databases">
        <authorList>
            <person name="Nor Muhammad N."/>
        </authorList>
    </citation>
    <scope>NUCLEOTIDE SEQUENCE</scope>
</reference>
<dbReference type="Pfam" id="PF06912">
    <property type="entry name" value="DUF1275"/>
    <property type="match status" value="1"/>
</dbReference>
<organism evidence="3">
    <name type="scientific">Ganoderma boninense</name>
    <dbReference type="NCBI Taxonomy" id="34458"/>
    <lineage>
        <taxon>Eukaryota</taxon>
        <taxon>Fungi</taxon>
        <taxon>Dikarya</taxon>
        <taxon>Basidiomycota</taxon>
        <taxon>Agaricomycotina</taxon>
        <taxon>Agaricomycetes</taxon>
        <taxon>Polyporales</taxon>
        <taxon>Polyporaceae</taxon>
        <taxon>Ganoderma</taxon>
    </lineage>
</organism>
<dbReference type="EMBL" id="LR727753">
    <property type="protein sequence ID" value="VWO99585.1"/>
    <property type="molecule type" value="Genomic_DNA"/>
</dbReference>
<keyword evidence="2" id="KW-0472">Membrane</keyword>
<keyword evidence="3" id="KW-0560">Oxidoreductase</keyword>
<feature type="region of interest" description="Disordered" evidence="1">
    <location>
        <begin position="79"/>
        <end position="99"/>
    </location>
</feature>
<dbReference type="InterPro" id="IPR010699">
    <property type="entry name" value="DUF1275"/>
</dbReference>
<keyword evidence="2" id="KW-0812">Transmembrane</keyword>
<protein>
    <submittedName>
        <fullName evidence="3">Polyamine oxidase (EC)</fullName>
        <ecNumber evidence="3">1.5.3.11</ecNumber>
    </submittedName>
</protein>
<proteinExistence type="predicted"/>
<dbReference type="PANTHER" id="PTHR37488">
    <property type="entry name" value="DUF1275 DOMAIN-CONTAINING PROTEIN"/>
    <property type="match status" value="1"/>
</dbReference>
<gene>
    <name evidence="3" type="primary">D4III8</name>
</gene>
<sequence length="99" mass="10764">MYAVVLTTVYSELVAQKDLFTFRRRVLSRDHRVLSIALLFFGGFSGRAILQSASAAAALGVGAAVRLVITLWWLFVPGKEQGKPRGQGRSFSEASTECG</sequence>
<dbReference type="EC" id="1.5.3.11" evidence="3"/>
<evidence type="ECO:0000256" key="1">
    <source>
        <dbReference type="SAM" id="MobiDB-lite"/>
    </source>
</evidence>
<accession>A0A5K1K1V7</accession>
<evidence type="ECO:0000256" key="2">
    <source>
        <dbReference type="SAM" id="Phobius"/>
    </source>
</evidence>
<dbReference type="PANTHER" id="PTHR37488:SF2">
    <property type="entry name" value="DUF1275 DOMAIN-CONTAINING PROTEIN"/>
    <property type="match status" value="1"/>
</dbReference>
<dbReference type="AlphaFoldDB" id="A0A5K1K1V7"/>
<name>A0A5K1K1V7_9APHY</name>
<feature type="transmembrane region" description="Helical" evidence="2">
    <location>
        <begin position="56"/>
        <end position="75"/>
    </location>
</feature>
<evidence type="ECO:0000313" key="3">
    <source>
        <dbReference type="EMBL" id="VWO99585.1"/>
    </source>
</evidence>
<feature type="transmembrane region" description="Helical" evidence="2">
    <location>
        <begin position="33"/>
        <end position="50"/>
    </location>
</feature>
<dbReference type="GO" id="GO:0016491">
    <property type="term" value="F:oxidoreductase activity"/>
    <property type="evidence" value="ECO:0007669"/>
    <property type="project" value="UniProtKB-KW"/>
</dbReference>
<feature type="compositionally biased region" description="Polar residues" evidence="1">
    <location>
        <begin position="89"/>
        <end position="99"/>
    </location>
</feature>
<keyword evidence="2" id="KW-1133">Transmembrane helix</keyword>